<dbReference type="EMBL" id="FZQA01000003">
    <property type="protein sequence ID" value="SNT73726.1"/>
    <property type="molecule type" value="Genomic_DNA"/>
</dbReference>
<evidence type="ECO:0000256" key="3">
    <source>
        <dbReference type="SAM" id="SignalP"/>
    </source>
</evidence>
<protein>
    <recommendedName>
        <fullName evidence="6">Bacteriophage holin family HP1</fullName>
    </recommendedName>
</protein>
<accession>A0A239PUW2</accession>
<dbReference type="AlphaFoldDB" id="A0A239PUW2"/>
<evidence type="ECO:0008006" key="6">
    <source>
        <dbReference type="Google" id="ProtNLM"/>
    </source>
</evidence>
<keyword evidence="5" id="KW-1185">Reference proteome</keyword>
<feature type="compositionally biased region" description="Basic and acidic residues" evidence="1">
    <location>
        <begin position="77"/>
        <end position="89"/>
    </location>
</feature>
<feature type="region of interest" description="Disordered" evidence="1">
    <location>
        <begin position="68"/>
        <end position="89"/>
    </location>
</feature>
<organism evidence="4 5">
    <name type="scientific">Amphiplicatus metriothermophilus</name>
    <dbReference type="NCBI Taxonomy" id="1519374"/>
    <lineage>
        <taxon>Bacteria</taxon>
        <taxon>Pseudomonadati</taxon>
        <taxon>Pseudomonadota</taxon>
        <taxon>Alphaproteobacteria</taxon>
        <taxon>Parvularculales</taxon>
        <taxon>Parvularculaceae</taxon>
        <taxon>Amphiplicatus</taxon>
    </lineage>
</organism>
<sequence length="89" mass="9542">MRKQVDMKKRSISLALAVIFATSSTSPAYAYLDPGTGSLILQGIIGAVAGGLYFFRSYWMKAVALITGGKPSSSKHASTEKVENADREK</sequence>
<feature type="transmembrane region" description="Helical" evidence="2">
    <location>
        <begin position="40"/>
        <end position="59"/>
    </location>
</feature>
<evidence type="ECO:0000313" key="5">
    <source>
        <dbReference type="Proteomes" id="UP000198346"/>
    </source>
</evidence>
<reference evidence="4 5" key="1">
    <citation type="submission" date="2017-07" db="EMBL/GenBank/DDBJ databases">
        <authorList>
            <person name="Sun Z.S."/>
            <person name="Albrecht U."/>
            <person name="Echele G."/>
            <person name="Lee C.C."/>
        </authorList>
    </citation>
    <scope>NUCLEOTIDE SEQUENCE [LARGE SCALE GENOMIC DNA]</scope>
    <source>
        <strain evidence="4 5">CGMCC 1.12710</strain>
    </source>
</reference>
<keyword evidence="2" id="KW-0472">Membrane</keyword>
<keyword evidence="2" id="KW-0812">Transmembrane</keyword>
<dbReference type="Proteomes" id="UP000198346">
    <property type="component" value="Unassembled WGS sequence"/>
</dbReference>
<gene>
    <name evidence="4" type="ORF">SAMN06297382_1961</name>
</gene>
<feature type="signal peptide" evidence="3">
    <location>
        <begin position="1"/>
        <end position="30"/>
    </location>
</feature>
<evidence type="ECO:0000256" key="2">
    <source>
        <dbReference type="SAM" id="Phobius"/>
    </source>
</evidence>
<keyword evidence="3" id="KW-0732">Signal</keyword>
<proteinExistence type="predicted"/>
<evidence type="ECO:0000313" key="4">
    <source>
        <dbReference type="EMBL" id="SNT73726.1"/>
    </source>
</evidence>
<name>A0A239PUW2_9PROT</name>
<feature type="chain" id="PRO_5012173063" description="Bacteriophage holin family HP1" evidence="3">
    <location>
        <begin position="31"/>
        <end position="89"/>
    </location>
</feature>
<evidence type="ECO:0000256" key="1">
    <source>
        <dbReference type="SAM" id="MobiDB-lite"/>
    </source>
</evidence>
<keyword evidence="2" id="KW-1133">Transmembrane helix</keyword>